<dbReference type="Pfam" id="PF12937">
    <property type="entry name" value="F-box-like"/>
    <property type="match status" value="1"/>
</dbReference>
<gene>
    <name evidence="2" type="ORF">GQ55_8G109100</name>
</gene>
<dbReference type="SUPFAM" id="SSF81383">
    <property type="entry name" value="F-box domain"/>
    <property type="match status" value="1"/>
</dbReference>
<dbReference type="InterPro" id="IPR001810">
    <property type="entry name" value="F-box_dom"/>
</dbReference>
<dbReference type="Gramene" id="PUZ44529">
    <property type="protein sequence ID" value="PUZ44529"/>
    <property type="gene ID" value="GQ55_8G109100"/>
</dbReference>
<feature type="domain" description="F-box" evidence="1">
    <location>
        <begin position="70"/>
        <end position="104"/>
    </location>
</feature>
<organism evidence="2 3">
    <name type="scientific">Panicum hallii var. hallii</name>
    <dbReference type="NCBI Taxonomy" id="1504633"/>
    <lineage>
        <taxon>Eukaryota</taxon>
        <taxon>Viridiplantae</taxon>
        <taxon>Streptophyta</taxon>
        <taxon>Embryophyta</taxon>
        <taxon>Tracheophyta</taxon>
        <taxon>Spermatophyta</taxon>
        <taxon>Magnoliopsida</taxon>
        <taxon>Liliopsida</taxon>
        <taxon>Poales</taxon>
        <taxon>Poaceae</taxon>
        <taxon>PACMAD clade</taxon>
        <taxon>Panicoideae</taxon>
        <taxon>Panicodae</taxon>
        <taxon>Paniceae</taxon>
        <taxon>Panicinae</taxon>
        <taxon>Panicum</taxon>
        <taxon>Panicum sect. Panicum</taxon>
    </lineage>
</organism>
<reference evidence="2 3" key="1">
    <citation type="submission" date="2018-04" db="EMBL/GenBank/DDBJ databases">
        <title>WGS assembly of Panicum hallii var. hallii HAL2.</title>
        <authorList>
            <person name="Lovell J."/>
            <person name="Jenkins J."/>
            <person name="Lowry D."/>
            <person name="Mamidi S."/>
            <person name="Sreedasyam A."/>
            <person name="Weng X."/>
            <person name="Barry K."/>
            <person name="Bonette J."/>
            <person name="Campitelli B."/>
            <person name="Daum C."/>
            <person name="Gordon S."/>
            <person name="Gould B."/>
            <person name="Lipzen A."/>
            <person name="MacQueen A."/>
            <person name="Palacio-Mejia J."/>
            <person name="Plott C."/>
            <person name="Shakirov E."/>
            <person name="Shu S."/>
            <person name="Yoshinaga Y."/>
            <person name="Zane M."/>
            <person name="Rokhsar D."/>
            <person name="Grimwood J."/>
            <person name="Schmutz J."/>
            <person name="Juenger T."/>
        </authorList>
    </citation>
    <scope>NUCLEOTIDE SEQUENCE [LARGE SCALE GENOMIC DNA]</scope>
    <source>
        <strain evidence="3">cv. HAL2</strain>
    </source>
</reference>
<dbReference type="OrthoDB" id="591399at2759"/>
<keyword evidence="3" id="KW-1185">Reference proteome</keyword>
<dbReference type="PANTHER" id="PTHR36140">
    <property type="entry name" value="F-BOX DOMAIN-CONTAINING PROTEIN-RELATED"/>
    <property type="match status" value="1"/>
</dbReference>
<sequence length="484" mass="52469">MNLQPNSSIVADLPKNPIRLPEPCRRRAVPNAPTVPRPTGYRRGWLPRCSCRDDGARGSNAGGGAALLVPDDALSPVFARLSTAADVVRCAATCRRWSCLVAKDADVLSRAVPPLPCLTLGFLHQEHAGAIARRRRTSSFDAAQPRFTPTAAAARLIGLRGPSWTALADAVLAAGDRRGLFEHARPVAGRNGWLVLELRQERYTDGVKLCVCNPTRGSVALLPPLAGADNPGDYACALYTGHDLDPLQPLSAFFRLLLVYNRRGFTALCSYSSDSRWSRETTRSGGPKIASHRLRQLGQSIVVGGVAYWHLRRTAFAVQLDTLKPAEVRMPRSGIPADPHPGWAADGKLMFIDAALGADIDSALGADYNNAAVCSHHLTVATRAVFCPSSGDDGCSGEWERTKGCIRLKQLEVRYQGSREEKVLPVAESKINLRWFCDKSGNLLFTLGEGTANPGAYVPDMATQHVEKVADDIDCYSWENFVGY</sequence>
<dbReference type="Gene3D" id="1.20.1280.50">
    <property type="match status" value="1"/>
</dbReference>
<proteinExistence type="predicted"/>
<dbReference type="AlphaFoldDB" id="A0A2T7CMF8"/>
<accession>A0A2T7CMF8</accession>
<dbReference type="Proteomes" id="UP000244336">
    <property type="component" value="Chromosome 8"/>
</dbReference>
<evidence type="ECO:0000313" key="3">
    <source>
        <dbReference type="Proteomes" id="UP000244336"/>
    </source>
</evidence>
<dbReference type="EMBL" id="CM009756">
    <property type="protein sequence ID" value="PUZ44529.1"/>
    <property type="molecule type" value="Genomic_DNA"/>
</dbReference>
<evidence type="ECO:0000259" key="1">
    <source>
        <dbReference type="Pfam" id="PF12937"/>
    </source>
</evidence>
<name>A0A2T7CMF8_9POAL</name>
<dbReference type="InterPro" id="IPR036047">
    <property type="entry name" value="F-box-like_dom_sf"/>
</dbReference>
<dbReference type="PANTHER" id="PTHR36140:SF9">
    <property type="entry name" value="F-BOX DOMAIN CONTAINING PROTEIN"/>
    <property type="match status" value="1"/>
</dbReference>
<evidence type="ECO:0000313" key="2">
    <source>
        <dbReference type="EMBL" id="PUZ44529.1"/>
    </source>
</evidence>
<protein>
    <recommendedName>
        <fullName evidence="1">F-box domain-containing protein</fullName>
    </recommendedName>
</protein>